<dbReference type="Gene3D" id="3.30.160.100">
    <property type="entry name" value="Ribosome hibernation promotion factor-like"/>
    <property type="match status" value="1"/>
</dbReference>
<sequence length="98" mass="11100">MDVKVQAIHFAADQKLINFVNDKVNKLELFYDHIISSEVFLKVDKKASKENKIAEIKISIPGKELFAKKQCDSFEEAADLAVDALRKQVKKHKAKISA</sequence>
<dbReference type="OrthoDB" id="9808702at2"/>
<dbReference type="AlphaFoldDB" id="A0A1I7BLN3"/>
<dbReference type="InterPro" id="IPR036567">
    <property type="entry name" value="RHF-like"/>
</dbReference>
<dbReference type="InterPro" id="IPR003489">
    <property type="entry name" value="RHF/RaiA"/>
</dbReference>
<gene>
    <name evidence="1" type="ORF">SAMN05216474_2882</name>
</gene>
<keyword evidence="2" id="KW-1185">Reference proteome</keyword>
<dbReference type="STRING" id="477690.SAMN05216474_2882"/>
<evidence type="ECO:0000313" key="2">
    <source>
        <dbReference type="Proteomes" id="UP000236454"/>
    </source>
</evidence>
<dbReference type="EMBL" id="FPAS01000006">
    <property type="protein sequence ID" value="SFT88078.1"/>
    <property type="molecule type" value="Genomic_DNA"/>
</dbReference>
<dbReference type="Pfam" id="PF02482">
    <property type="entry name" value="Ribosomal_S30AE"/>
    <property type="match status" value="1"/>
</dbReference>
<evidence type="ECO:0000313" key="1">
    <source>
        <dbReference type="EMBL" id="SFT88078.1"/>
    </source>
</evidence>
<dbReference type="SUPFAM" id="SSF69754">
    <property type="entry name" value="Ribosome binding protein Y (YfiA homologue)"/>
    <property type="match status" value="1"/>
</dbReference>
<proteinExistence type="predicted"/>
<protein>
    <submittedName>
        <fullName evidence="1">Putative sigma-54 modulation protein</fullName>
    </submittedName>
</protein>
<dbReference type="Proteomes" id="UP000236454">
    <property type="component" value="Unassembled WGS sequence"/>
</dbReference>
<reference evidence="1 2" key="1">
    <citation type="submission" date="2016-10" db="EMBL/GenBank/DDBJ databases">
        <authorList>
            <person name="de Groot N.N."/>
        </authorList>
    </citation>
    <scope>NUCLEOTIDE SEQUENCE [LARGE SCALE GENOMIC DNA]</scope>
    <source>
        <strain evidence="1 2">CGMCC 1.7005</strain>
    </source>
</reference>
<dbReference type="NCBIfam" id="TIGR00741">
    <property type="entry name" value="yfiA"/>
    <property type="match status" value="1"/>
</dbReference>
<dbReference type="RefSeq" id="WP_090253011.1">
    <property type="nucleotide sequence ID" value="NZ_FPAS01000006.1"/>
</dbReference>
<organism evidence="1 2">
    <name type="scientific">Lishizhenia tianjinensis</name>
    <dbReference type="NCBI Taxonomy" id="477690"/>
    <lineage>
        <taxon>Bacteria</taxon>
        <taxon>Pseudomonadati</taxon>
        <taxon>Bacteroidota</taxon>
        <taxon>Flavobacteriia</taxon>
        <taxon>Flavobacteriales</taxon>
        <taxon>Crocinitomicaceae</taxon>
        <taxon>Lishizhenia</taxon>
    </lineage>
</organism>
<accession>A0A1I7BLN3</accession>
<name>A0A1I7BLN3_9FLAO</name>